<dbReference type="EMBL" id="CAGKOT010000009">
    <property type="protein sequence ID" value="CAB5353679.1"/>
    <property type="molecule type" value="Genomic_DNA"/>
</dbReference>
<organism evidence="1 2">
    <name type="scientific">Rhizophagus irregularis</name>
    <dbReference type="NCBI Taxonomy" id="588596"/>
    <lineage>
        <taxon>Eukaryota</taxon>
        <taxon>Fungi</taxon>
        <taxon>Fungi incertae sedis</taxon>
        <taxon>Mucoromycota</taxon>
        <taxon>Glomeromycotina</taxon>
        <taxon>Glomeromycetes</taxon>
        <taxon>Glomerales</taxon>
        <taxon>Glomeraceae</taxon>
        <taxon>Rhizophagus</taxon>
    </lineage>
</organism>
<dbReference type="OrthoDB" id="2451816at2759"/>
<dbReference type="Proteomes" id="UP000684084">
    <property type="component" value="Unassembled WGS sequence"/>
</dbReference>
<protein>
    <submittedName>
        <fullName evidence="1">Uncharacterized protein</fullName>
    </submittedName>
</protein>
<comment type="caution">
    <text evidence="1">The sequence shown here is derived from an EMBL/GenBank/DDBJ whole genome shotgun (WGS) entry which is preliminary data.</text>
</comment>
<proteinExistence type="predicted"/>
<dbReference type="VEuPathDB" id="FungiDB:RhiirFUN_021294"/>
<gene>
    <name evidence="1" type="ORF">CHRIB12_LOCUS5680</name>
</gene>
<evidence type="ECO:0000313" key="1">
    <source>
        <dbReference type="EMBL" id="CAB5353679.1"/>
    </source>
</evidence>
<accession>A0A915YXX9</accession>
<reference evidence="1" key="1">
    <citation type="submission" date="2020-05" db="EMBL/GenBank/DDBJ databases">
        <authorList>
            <person name="Rincon C."/>
            <person name="Sanders R I."/>
            <person name="Robbins C."/>
            <person name="Chaturvedi A."/>
        </authorList>
    </citation>
    <scope>NUCLEOTIDE SEQUENCE</scope>
    <source>
        <strain evidence="1">CHB12</strain>
    </source>
</reference>
<evidence type="ECO:0000313" key="2">
    <source>
        <dbReference type="Proteomes" id="UP000684084"/>
    </source>
</evidence>
<name>A0A915YXX9_9GLOM</name>
<sequence>MIQKFQRNATIRERRAWIRLCAYCCGTIVQEELDWILHDVVALFFRFRLDEMYLLDVILLYTVGSFRSAKIIFAQKLPRSVDTSRPFSFL</sequence>
<dbReference type="AlphaFoldDB" id="A0A915YXX9"/>